<dbReference type="EMBL" id="LSLI01000271">
    <property type="protein sequence ID" value="KXS30414.1"/>
    <property type="molecule type" value="Genomic_DNA"/>
</dbReference>
<feature type="domain" description="AbiEi antitoxin N-terminal" evidence="1">
    <location>
        <begin position="14"/>
        <end position="59"/>
    </location>
</feature>
<accession>A0A139BPC9</accession>
<reference evidence="3 4" key="1">
    <citation type="submission" date="2016-02" db="EMBL/GenBank/DDBJ databases">
        <authorList>
            <person name="Wen L."/>
            <person name="He K."/>
            <person name="Yang H."/>
        </authorList>
    </citation>
    <scope>NUCLEOTIDE SEQUENCE [LARGE SCALE GENOMIC DNA]</scope>
    <source>
        <strain evidence="3">ShG14-8</strain>
    </source>
</reference>
<name>A0A139BPC9_9PROT</name>
<dbReference type="InterPro" id="IPR025159">
    <property type="entry name" value="AbiEi_N"/>
</dbReference>
<dbReference type="Proteomes" id="UP000070578">
    <property type="component" value="Unassembled WGS sequence"/>
</dbReference>
<dbReference type="AlphaFoldDB" id="A0A139BPC9"/>
<organism evidence="3 4">
    <name type="scientific">Candidatus Gallionella acididurans</name>
    <dbReference type="NCBI Taxonomy" id="1796491"/>
    <lineage>
        <taxon>Bacteria</taxon>
        <taxon>Pseudomonadati</taxon>
        <taxon>Pseudomonadota</taxon>
        <taxon>Betaproteobacteria</taxon>
        <taxon>Nitrosomonadales</taxon>
        <taxon>Gallionellaceae</taxon>
        <taxon>Gallionella</taxon>
    </lineage>
</organism>
<reference evidence="3 4" key="2">
    <citation type="submission" date="2016-03" db="EMBL/GenBank/DDBJ databases">
        <title>New uncultured bacterium of the family Gallionellaceae from acid mine drainage: description and reconstruction of genome based on metagenomic analysis of microbial community.</title>
        <authorList>
            <person name="Kadnikov V."/>
            <person name="Ivasenko D."/>
            <person name="Beletsky A."/>
            <person name="Mardanov A."/>
            <person name="Danilova E."/>
            <person name="Pimenov N."/>
            <person name="Karnachuk O."/>
            <person name="Ravin N."/>
        </authorList>
    </citation>
    <scope>NUCLEOTIDE SEQUENCE [LARGE SCALE GENOMIC DNA]</scope>
    <source>
        <strain evidence="3">ShG14-8</strain>
    </source>
</reference>
<protein>
    <submittedName>
        <fullName evidence="3">Putative transcriptional regulator</fullName>
    </submittedName>
</protein>
<evidence type="ECO:0000313" key="2">
    <source>
        <dbReference type="EMBL" id="KXS30414.1"/>
    </source>
</evidence>
<evidence type="ECO:0000313" key="4">
    <source>
        <dbReference type="Proteomes" id="UP000070578"/>
    </source>
</evidence>
<evidence type="ECO:0000313" key="3">
    <source>
        <dbReference type="EMBL" id="KXS30844.1"/>
    </source>
</evidence>
<comment type="caution">
    <text evidence="3">The sequence shown here is derived from an EMBL/GenBank/DDBJ whole genome shotgun (WGS) entry which is preliminary data.</text>
</comment>
<dbReference type="Pfam" id="PF13338">
    <property type="entry name" value="AbiEi_4"/>
    <property type="match status" value="1"/>
</dbReference>
<evidence type="ECO:0000259" key="1">
    <source>
        <dbReference type="Pfam" id="PF13338"/>
    </source>
</evidence>
<proteinExistence type="predicted"/>
<gene>
    <name evidence="3" type="ORF">AWT59_3038</name>
    <name evidence="2" type="ORF">AWT59_3462</name>
</gene>
<sequence length="60" mass="6664">MLWNIIAAMNKLAEKLVDLARTHGLIRPCDLAPLGIPRVSLTRAVRRGQLERVGRGLYGL</sequence>
<dbReference type="EMBL" id="LSLI01000133">
    <property type="protein sequence ID" value="KXS30844.1"/>
    <property type="molecule type" value="Genomic_DNA"/>
</dbReference>
<feature type="non-terminal residue" evidence="3">
    <location>
        <position position="60"/>
    </location>
</feature>
<dbReference type="PATRIC" id="fig|1796491.3.peg.3338"/>